<reference evidence="3 4" key="1">
    <citation type="submission" date="2020-03" db="EMBL/GenBank/DDBJ databases">
        <title>Genomic Encyclopedia of Type Strains, Phase IV (KMG-V): Genome sequencing to study the core and pangenomes of soil and plant-associated prokaryotes.</title>
        <authorList>
            <person name="Whitman W."/>
        </authorList>
    </citation>
    <scope>NUCLEOTIDE SEQUENCE [LARGE SCALE GENOMIC DNA]</scope>
    <source>
        <strain evidence="3 4">1B</strain>
    </source>
</reference>
<dbReference type="PANTHER" id="PTHR39200:SF1">
    <property type="entry name" value="AUTO-TRANSPORTER ADHESIN HEAD GIN DOMAIN-CONTAINING PROTEIN-RELATED"/>
    <property type="match status" value="1"/>
</dbReference>
<gene>
    <name evidence="3" type="ORF">HBN54_001607</name>
</gene>
<evidence type="ECO:0000259" key="2">
    <source>
        <dbReference type="Pfam" id="PF10988"/>
    </source>
</evidence>
<keyword evidence="1" id="KW-0732">Signal</keyword>
<evidence type="ECO:0000313" key="4">
    <source>
        <dbReference type="Proteomes" id="UP000717634"/>
    </source>
</evidence>
<name>A0ABX1HFJ3_9BACT</name>
<organism evidence="3 4">
    <name type="scientific">Hymenobacter artigasi</name>
    <dbReference type="NCBI Taxonomy" id="2719616"/>
    <lineage>
        <taxon>Bacteria</taxon>
        <taxon>Pseudomonadati</taxon>
        <taxon>Bacteroidota</taxon>
        <taxon>Cytophagia</taxon>
        <taxon>Cytophagales</taxon>
        <taxon>Hymenobacteraceae</taxon>
        <taxon>Hymenobacter</taxon>
    </lineage>
</organism>
<dbReference type="Gene3D" id="2.160.20.120">
    <property type="match status" value="1"/>
</dbReference>
<sequence>MKNFRITSMCASLLALAVGTLSSFTAPRPLADRETRTVGAFTEISLGGSAHVVVKQGSPQSVVVEASKEDLADFETEVKGSQLRLGYRQNAGKGMFNYKNHGAVTVYVTVPSLTALRVGGSGKLELNGPLEADAMTLAVSGSGDLLVPQLRAGRLETAVSGSGDVRVGGTCPSNEIRISGSGKVRAHDLKTETSRARISGSGDAHVYASRTAEGAISGSGSLYVAGGAQLSSNTHGSGRVTKE</sequence>
<feature type="signal peptide" evidence="1">
    <location>
        <begin position="1"/>
        <end position="17"/>
    </location>
</feature>
<evidence type="ECO:0000313" key="3">
    <source>
        <dbReference type="EMBL" id="NKI89014.1"/>
    </source>
</evidence>
<comment type="caution">
    <text evidence="3">The sequence shown here is derived from an EMBL/GenBank/DDBJ whole genome shotgun (WGS) entry which is preliminary data.</text>
</comment>
<dbReference type="Pfam" id="PF10988">
    <property type="entry name" value="DUF2807"/>
    <property type="match status" value="1"/>
</dbReference>
<feature type="chain" id="PRO_5045106810" description="Putative auto-transporter adhesin head GIN domain-containing protein" evidence="1">
    <location>
        <begin position="18"/>
        <end position="243"/>
    </location>
</feature>
<accession>A0ABX1HFJ3</accession>
<dbReference type="EMBL" id="JAAVTK010000003">
    <property type="protein sequence ID" value="NKI89014.1"/>
    <property type="molecule type" value="Genomic_DNA"/>
</dbReference>
<dbReference type="PANTHER" id="PTHR39200">
    <property type="entry name" value="HYPOTHETICAL EXPORTED PROTEIN"/>
    <property type="match status" value="1"/>
</dbReference>
<protein>
    <recommendedName>
        <fullName evidence="2">Putative auto-transporter adhesin head GIN domain-containing protein</fullName>
    </recommendedName>
</protein>
<dbReference type="InterPro" id="IPR021255">
    <property type="entry name" value="DUF2807"/>
</dbReference>
<keyword evidence="4" id="KW-1185">Reference proteome</keyword>
<proteinExistence type="predicted"/>
<dbReference type="RefSeq" id="WP_168672645.1">
    <property type="nucleotide sequence ID" value="NZ_JAAVTK010000003.1"/>
</dbReference>
<dbReference type="Proteomes" id="UP000717634">
    <property type="component" value="Unassembled WGS sequence"/>
</dbReference>
<feature type="domain" description="Putative auto-transporter adhesin head GIN" evidence="2">
    <location>
        <begin position="40"/>
        <end position="227"/>
    </location>
</feature>
<evidence type="ECO:0000256" key="1">
    <source>
        <dbReference type="SAM" id="SignalP"/>
    </source>
</evidence>